<name>A0A485KZ39_9STRA</name>
<dbReference type="EMBL" id="VJMH01005435">
    <property type="protein sequence ID" value="KAF0696054.1"/>
    <property type="molecule type" value="Genomic_DNA"/>
</dbReference>
<protein>
    <submittedName>
        <fullName evidence="2">Aste57867_13167 protein</fullName>
    </submittedName>
</protein>
<accession>A0A485KZ39</accession>
<reference evidence="2 3" key="1">
    <citation type="submission" date="2019-03" db="EMBL/GenBank/DDBJ databases">
        <authorList>
            <person name="Gaulin E."/>
            <person name="Dumas B."/>
        </authorList>
    </citation>
    <scope>NUCLEOTIDE SEQUENCE [LARGE SCALE GENOMIC DNA]</scope>
    <source>
        <strain evidence="2">CBS 568.67</strain>
    </source>
</reference>
<dbReference type="AlphaFoldDB" id="A0A485KZ39"/>
<keyword evidence="3" id="KW-1185">Reference proteome</keyword>
<organism evidence="2 3">
    <name type="scientific">Aphanomyces stellatus</name>
    <dbReference type="NCBI Taxonomy" id="120398"/>
    <lineage>
        <taxon>Eukaryota</taxon>
        <taxon>Sar</taxon>
        <taxon>Stramenopiles</taxon>
        <taxon>Oomycota</taxon>
        <taxon>Saprolegniomycetes</taxon>
        <taxon>Saprolegniales</taxon>
        <taxon>Verrucalvaceae</taxon>
        <taxon>Aphanomyces</taxon>
    </lineage>
</organism>
<gene>
    <name evidence="2" type="primary">Aste57867_13167</name>
    <name evidence="1" type="ORF">As57867_013118</name>
    <name evidence="2" type="ORF">ASTE57867_13167</name>
</gene>
<sequence>MRREGVVFNRLRREHFATNRTIHNCRCGRGPRHYAYVVEPPAEYQKKKALKAAATFVFDALQTKGDDFSSSIPSDLETVGVYSVESLADMNATHVAFVEGRLKHRDVVIRDAAARILSTFKQLEEEREAMQVLGFGGHRRCASLTKAERLRLVQALTSPSDELSGLEHTVITVDVKEEIVPVLEQVLRHCETSGWYKESDDKADKGMVKARRQWVHAQVTMAEDEDMNATDDSDDQGDDGMRPLGVNLFDFVDAALARRQAHSDNDYDFCSVASVDDRWD</sequence>
<evidence type="ECO:0000313" key="3">
    <source>
        <dbReference type="Proteomes" id="UP000332933"/>
    </source>
</evidence>
<proteinExistence type="predicted"/>
<evidence type="ECO:0000313" key="1">
    <source>
        <dbReference type="EMBL" id="KAF0696054.1"/>
    </source>
</evidence>
<dbReference type="Proteomes" id="UP000332933">
    <property type="component" value="Unassembled WGS sequence"/>
</dbReference>
<reference evidence="1" key="2">
    <citation type="submission" date="2019-06" db="EMBL/GenBank/DDBJ databases">
        <title>Genomics analysis of Aphanomyces spp. identifies a new class of oomycete effector associated with host adaptation.</title>
        <authorList>
            <person name="Gaulin E."/>
        </authorList>
    </citation>
    <scope>NUCLEOTIDE SEQUENCE</scope>
    <source>
        <strain evidence="1">CBS 578.67</strain>
    </source>
</reference>
<dbReference type="EMBL" id="CAADRA010005456">
    <property type="protein sequence ID" value="VFT90008.1"/>
    <property type="molecule type" value="Genomic_DNA"/>
</dbReference>
<evidence type="ECO:0000313" key="2">
    <source>
        <dbReference type="EMBL" id="VFT90008.1"/>
    </source>
</evidence>